<feature type="non-terminal residue" evidence="1">
    <location>
        <position position="1"/>
    </location>
</feature>
<feature type="non-terminal residue" evidence="1">
    <location>
        <position position="53"/>
    </location>
</feature>
<keyword evidence="2" id="KW-1185">Reference proteome</keyword>
<dbReference type="Proteomes" id="UP001066276">
    <property type="component" value="Chromosome 2_1"/>
</dbReference>
<sequence length="53" mass="6067">ARSCKWLHCLTLHQRAVPWTHRCGVRRGSASGCSLTLHQRAFPWTHKCGVRRG</sequence>
<reference evidence="1" key="1">
    <citation type="journal article" date="2022" name="bioRxiv">
        <title>Sequencing and chromosome-scale assembly of the giantPleurodeles waltlgenome.</title>
        <authorList>
            <person name="Brown T."/>
            <person name="Elewa A."/>
            <person name="Iarovenko S."/>
            <person name="Subramanian E."/>
            <person name="Araus A.J."/>
            <person name="Petzold A."/>
            <person name="Susuki M."/>
            <person name="Suzuki K.-i.T."/>
            <person name="Hayashi T."/>
            <person name="Toyoda A."/>
            <person name="Oliveira C."/>
            <person name="Osipova E."/>
            <person name="Leigh N.D."/>
            <person name="Simon A."/>
            <person name="Yun M.H."/>
        </authorList>
    </citation>
    <scope>NUCLEOTIDE SEQUENCE</scope>
    <source>
        <strain evidence="1">20211129_DDA</strain>
        <tissue evidence="1">Liver</tissue>
    </source>
</reference>
<evidence type="ECO:0000313" key="1">
    <source>
        <dbReference type="EMBL" id="KAJ1196171.1"/>
    </source>
</evidence>
<proteinExistence type="predicted"/>
<protein>
    <submittedName>
        <fullName evidence="1">Uncharacterized protein</fullName>
    </submittedName>
</protein>
<organism evidence="1 2">
    <name type="scientific">Pleurodeles waltl</name>
    <name type="common">Iberian ribbed newt</name>
    <dbReference type="NCBI Taxonomy" id="8319"/>
    <lineage>
        <taxon>Eukaryota</taxon>
        <taxon>Metazoa</taxon>
        <taxon>Chordata</taxon>
        <taxon>Craniata</taxon>
        <taxon>Vertebrata</taxon>
        <taxon>Euteleostomi</taxon>
        <taxon>Amphibia</taxon>
        <taxon>Batrachia</taxon>
        <taxon>Caudata</taxon>
        <taxon>Salamandroidea</taxon>
        <taxon>Salamandridae</taxon>
        <taxon>Pleurodelinae</taxon>
        <taxon>Pleurodeles</taxon>
    </lineage>
</organism>
<comment type="caution">
    <text evidence="1">The sequence shown here is derived from an EMBL/GenBank/DDBJ whole genome shotgun (WGS) entry which is preliminary data.</text>
</comment>
<name>A0AAV7V5X7_PLEWA</name>
<gene>
    <name evidence="1" type="ORF">NDU88_000044</name>
</gene>
<accession>A0AAV7V5X7</accession>
<evidence type="ECO:0000313" key="2">
    <source>
        <dbReference type="Proteomes" id="UP001066276"/>
    </source>
</evidence>
<dbReference type="AlphaFoldDB" id="A0AAV7V5X7"/>
<dbReference type="EMBL" id="JANPWB010000003">
    <property type="protein sequence ID" value="KAJ1196171.1"/>
    <property type="molecule type" value="Genomic_DNA"/>
</dbReference>